<accession>A0A1G2MDG4</accession>
<organism evidence="1 2">
    <name type="scientific">Candidatus Taylorbacteria bacterium RIFCSPHIGHO2_02_49_25</name>
    <dbReference type="NCBI Taxonomy" id="1802305"/>
    <lineage>
        <taxon>Bacteria</taxon>
        <taxon>Candidatus Tayloriibacteriota</taxon>
    </lineage>
</organism>
<gene>
    <name evidence="1" type="ORF">A2W52_03515</name>
</gene>
<proteinExistence type="predicted"/>
<dbReference type="Proteomes" id="UP000176493">
    <property type="component" value="Unassembled WGS sequence"/>
</dbReference>
<sequence>MKPALTVFMLEGGRSSEGTQTKASDGALGDAVRSRGERRFWGMENLRTIARYQCTQLINIVNSDMLCRRGILQFQWFCVELTTLLVPLAL</sequence>
<evidence type="ECO:0000313" key="1">
    <source>
        <dbReference type="EMBL" id="OHA21873.1"/>
    </source>
</evidence>
<name>A0A1G2MDG4_9BACT</name>
<comment type="caution">
    <text evidence="1">The sequence shown here is derived from an EMBL/GenBank/DDBJ whole genome shotgun (WGS) entry which is preliminary data.</text>
</comment>
<dbReference type="AlphaFoldDB" id="A0A1G2MDG4"/>
<reference evidence="1 2" key="1">
    <citation type="journal article" date="2016" name="Nat. Commun.">
        <title>Thousands of microbial genomes shed light on interconnected biogeochemical processes in an aquifer system.</title>
        <authorList>
            <person name="Anantharaman K."/>
            <person name="Brown C.T."/>
            <person name="Hug L.A."/>
            <person name="Sharon I."/>
            <person name="Castelle C.J."/>
            <person name="Probst A.J."/>
            <person name="Thomas B.C."/>
            <person name="Singh A."/>
            <person name="Wilkins M.J."/>
            <person name="Karaoz U."/>
            <person name="Brodie E.L."/>
            <person name="Williams K.H."/>
            <person name="Hubbard S.S."/>
            <person name="Banfield J.F."/>
        </authorList>
    </citation>
    <scope>NUCLEOTIDE SEQUENCE [LARGE SCALE GENOMIC DNA]</scope>
</reference>
<evidence type="ECO:0000313" key="2">
    <source>
        <dbReference type="Proteomes" id="UP000176493"/>
    </source>
</evidence>
<protein>
    <submittedName>
        <fullName evidence="1">Uncharacterized protein</fullName>
    </submittedName>
</protein>
<dbReference type="EMBL" id="MHRJ01000038">
    <property type="protein sequence ID" value="OHA21873.1"/>
    <property type="molecule type" value="Genomic_DNA"/>
</dbReference>